<feature type="domain" description="Antistasin-like" evidence="5">
    <location>
        <begin position="238"/>
        <end position="264"/>
    </location>
</feature>
<keyword evidence="3" id="KW-0732">Signal</keyword>
<dbReference type="GO" id="GO:0005886">
    <property type="term" value="C:plasma membrane"/>
    <property type="evidence" value="ECO:0007669"/>
    <property type="project" value="TreeGrafter"/>
</dbReference>
<evidence type="ECO:0000259" key="5">
    <source>
        <dbReference type="PROSITE" id="PS51252"/>
    </source>
</evidence>
<dbReference type="AlphaFoldDB" id="A0AAG5DMQ4"/>
<reference evidence="6" key="1">
    <citation type="submission" date="2024-04" db="UniProtKB">
        <authorList>
            <consortium name="EnsemblMetazoa"/>
        </authorList>
    </citation>
    <scope>IDENTIFICATION</scope>
    <source>
        <strain evidence="6">EBRO</strain>
    </source>
</reference>
<evidence type="ECO:0000313" key="7">
    <source>
        <dbReference type="Proteomes" id="UP000075880"/>
    </source>
</evidence>
<dbReference type="SUPFAM" id="SSF57603">
    <property type="entry name" value="FnI-like domain"/>
    <property type="match status" value="1"/>
</dbReference>
<dbReference type="InterPro" id="IPR001007">
    <property type="entry name" value="VWF_dom"/>
</dbReference>
<dbReference type="Pfam" id="PF23334">
    <property type="entry name" value="VWC2L_2nd"/>
    <property type="match status" value="1"/>
</dbReference>
<dbReference type="PROSITE" id="PS51257">
    <property type="entry name" value="PROKAR_LIPOPROTEIN"/>
    <property type="match status" value="1"/>
</dbReference>
<feature type="signal peptide" evidence="3">
    <location>
        <begin position="1"/>
        <end position="25"/>
    </location>
</feature>
<feature type="transmembrane region" description="Helical" evidence="2">
    <location>
        <begin position="366"/>
        <end position="390"/>
    </location>
</feature>
<dbReference type="GO" id="GO:0004867">
    <property type="term" value="F:serine-type endopeptidase inhibitor activity"/>
    <property type="evidence" value="ECO:0007669"/>
    <property type="project" value="InterPro"/>
</dbReference>
<feature type="chain" id="PRO_5042459667" description="VWFC domain-containing protein" evidence="3">
    <location>
        <begin position="26"/>
        <end position="437"/>
    </location>
</feature>
<name>A0AAG5DMQ4_ANOAO</name>
<dbReference type="Gene3D" id="6.20.200.20">
    <property type="match status" value="1"/>
</dbReference>
<dbReference type="InterPro" id="IPR052624">
    <property type="entry name" value="CRIM1"/>
</dbReference>
<accession>A0AAG5DMQ4</accession>
<keyword evidence="7" id="KW-1185">Reference proteome</keyword>
<evidence type="ECO:0000256" key="1">
    <source>
        <dbReference type="SAM" id="MobiDB-lite"/>
    </source>
</evidence>
<evidence type="ECO:0000256" key="2">
    <source>
        <dbReference type="SAM" id="Phobius"/>
    </source>
</evidence>
<keyword evidence="2" id="KW-0472">Membrane</keyword>
<organism evidence="6 7">
    <name type="scientific">Anopheles atroparvus</name>
    <name type="common">European mosquito</name>
    <dbReference type="NCBI Taxonomy" id="41427"/>
    <lineage>
        <taxon>Eukaryota</taxon>
        <taxon>Metazoa</taxon>
        <taxon>Ecdysozoa</taxon>
        <taxon>Arthropoda</taxon>
        <taxon>Hexapoda</taxon>
        <taxon>Insecta</taxon>
        <taxon>Pterygota</taxon>
        <taxon>Neoptera</taxon>
        <taxon>Endopterygota</taxon>
        <taxon>Diptera</taxon>
        <taxon>Nematocera</taxon>
        <taxon>Culicoidea</taxon>
        <taxon>Culicidae</taxon>
        <taxon>Anophelinae</taxon>
        <taxon>Anopheles</taxon>
    </lineage>
</organism>
<keyword evidence="2" id="KW-1133">Transmembrane helix</keyword>
<dbReference type="Pfam" id="PF02822">
    <property type="entry name" value="Antistasin"/>
    <property type="match status" value="1"/>
</dbReference>
<keyword evidence="2" id="KW-0812">Transmembrane</keyword>
<feature type="region of interest" description="Disordered" evidence="1">
    <location>
        <begin position="327"/>
        <end position="360"/>
    </location>
</feature>
<feature type="compositionally biased region" description="Polar residues" evidence="1">
    <location>
        <begin position="335"/>
        <end position="360"/>
    </location>
</feature>
<dbReference type="SMART" id="SM00214">
    <property type="entry name" value="VWC"/>
    <property type="match status" value="1"/>
</dbReference>
<protein>
    <recommendedName>
        <fullName evidence="8">VWFC domain-containing protein</fullName>
    </recommendedName>
</protein>
<sequence length="437" mass="46908">MAPAGKVRSAWMLVVFAACLLATNAREVDKIPDLEALCQDVQCPVDCPADSVLQSTAGDADEVPPELDAGRARRSIAMNPRESIKITPNGDGFVHQNQLQPRSPYRLFKRDLAEADHHSLQDVCCPQTCTCRPCPTQTCPRHYVPIVDARGTPPTGQPGSCCPQVYCQQERRCSSTNRPYETFGEGERWNEDPCTECRCEAGESRCLASFCKPLGCKNPITPPGQCCAVCDEKDSIFCPGHANCGLSCRHGFLREPSGCALCACSRKPTPNTTLFPTTAKHSTTTEPVSTTTLEVSTTSIARNFTQDSGTTLDTTLNATFFAEQHWGPGLAGTGQAESSQDTPQQGNSSTHGPPSEIADSSNPQTAVWIVFIFSAIGVGIALSFVTRCMWSHVKKRHHGKYSTVPVSSTSATPTTTTPNGTITVSNTKAASCTISIV</sequence>
<feature type="domain" description="VWFC" evidence="4">
    <location>
        <begin position="171"/>
        <end position="231"/>
    </location>
</feature>
<dbReference type="Proteomes" id="UP000075880">
    <property type="component" value="Unassembled WGS sequence"/>
</dbReference>
<dbReference type="InterPro" id="IPR004094">
    <property type="entry name" value="Antistasin-like"/>
</dbReference>
<evidence type="ECO:0000259" key="4">
    <source>
        <dbReference type="PROSITE" id="PS50184"/>
    </source>
</evidence>
<dbReference type="PANTHER" id="PTHR46439:SF1">
    <property type="entry name" value="CYSTEINE-RICH MOTOR NEURON 1 PROTEIN"/>
    <property type="match status" value="1"/>
</dbReference>
<dbReference type="EnsemblMetazoa" id="ENSAATROPT013669">
    <property type="protein sequence ID" value="ENSAATROPP012446"/>
    <property type="gene ID" value="ENSAATROPG011096"/>
</dbReference>
<dbReference type="PROSITE" id="PS51252">
    <property type="entry name" value="ANTISTASIN"/>
    <property type="match status" value="1"/>
</dbReference>
<evidence type="ECO:0008006" key="8">
    <source>
        <dbReference type="Google" id="ProtNLM"/>
    </source>
</evidence>
<proteinExistence type="predicted"/>
<evidence type="ECO:0000256" key="3">
    <source>
        <dbReference type="SAM" id="SignalP"/>
    </source>
</evidence>
<dbReference type="PANTHER" id="PTHR46439">
    <property type="entry name" value="CYSTEINE-RICH MOTOR NEURON 1 PROTEIN"/>
    <property type="match status" value="1"/>
</dbReference>
<dbReference type="PROSITE" id="PS50184">
    <property type="entry name" value="VWFC_2"/>
    <property type="match status" value="1"/>
</dbReference>
<evidence type="ECO:0000313" key="6">
    <source>
        <dbReference type="EnsemblMetazoa" id="ENSAATROPP012446"/>
    </source>
</evidence>
<dbReference type="PROSITE" id="PS01208">
    <property type="entry name" value="VWFC_1"/>
    <property type="match status" value="1"/>
</dbReference>